<dbReference type="RefSeq" id="WP_211423739.1">
    <property type="nucleotide sequence ID" value="NZ_CP072643.1"/>
</dbReference>
<keyword evidence="3" id="KW-0812">Transmembrane</keyword>
<sequence>MSESSGEKTEQPTQKKLDDARKKGQVAKSQDLVSAALLVGSMGIVFLLTGNFIGGQVVGLTQKSIQHAATFRGELDMAAAGEVLLEGLTTLAMTLAPLFLVVFVLAALVGYIQVGALFSTEALKPDMNRLNPFTAFQQKFFKSRTYIEFAKTLLKLVIATGIASYTILGSRHMLPSLARVSPAETSQFILAQIIELGLAVAICFVALGALDFFLQKFLHLQDLKMTKQEVKEEWKEQEGDPHIKAERRALHMELLNEASAQAVRESDVVLVNPTHVAVALRYDRKTMQAPQITAKGADLIAAQIRKVAQEAGVPIKQDIPLARALYELEVNSEIPENLYEAIAIVLRWAYTVAETHPQS</sequence>
<dbReference type="Pfam" id="PF01312">
    <property type="entry name" value="Bac_export_2"/>
    <property type="match status" value="1"/>
</dbReference>
<evidence type="ECO:0000256" key="2">
    <source>
        <dbReference type="SAM" id="MobiDB-lite"/>
    </source>
</evidence>
<feature type="transmembrane region" description="Helical" evidence="3">
    <location>
        <begin position="149"/>
        <end position="168"/>
    </location>
</feature>
<dbReference type="InterPro" id="IPR006135">
    <property type="entry name" value="T3SS_substrate_exporter"/>
</dbReference>
<dbReference type="Gene3D" id="3.40.1690.10">
    <property type="entry name" value="secretion proteins EscU"/>
    <property type="match status" value="1"/>
</dbReference>
<evidence type="ECO:0000313" key="5">
    <source>
        <dbReference type="Proteomes" id="UP000677668"/>
    </source>
</evidence>
<name>A0ABX8B3E1_9BACT</name>
<feature type="transmembrane region" description="Helical" evidence="3">
    <location>
        <begin position="32"/>
        <end position="53"/>
    </location>
</feature>
<keyword evidence="3" id="KW-1133">Transmembrane helix</keyword>
<organism evidence="4 5">
    <name type="scientific">Chloracidobacterium sp. N</name>
    <dbReference type="NCBI Taxonomy" id="2821540"/>
    <lineage>
        <taxon>Bacteria</taxon>
        <taxon>Pseudomonadati</taxon>
        <taxon>Acidobacteriota</taxon>
        <taxon>Terriglobia</taxon>
        <taxon>Terriglobales</taxon>
        <taxon>Acidobacteriaceae</taxon>
        <taxon>Chloracidobacterium</taxon>
        <taxon>Chloracidobacterium aggregatum</taxon>
    </lineage>
</organism>
<keyword evidence="3" id="KW-0472">Membrane</keyword>
<gene>
    <name evidence="4" type="ORF">J8C05_11810</name>
</gene>
<evidence type="ECO:0000313" key="4">
    <source>
        <dbReference type="EMBL" id="QUV95518.1"/>
    </source>
</evidence>
<dbReference type="EMBL" id="CP072643">
    <property type="protein sequence ID" value="QUV95518.1"/>
    <property type="molecule type" value="Genomic_DNA"/>
</dbReference>
<keyword evidence="5" id="KW-1185">Reference proteome</keyword>
<feature type="region of interest" description="Disordered" evidence="2">
    <location>
        <begin position="1"/>
        <end position="22"/>
    </location>
</feature>
<proteinExistence type="inferred from homology"/>
<dbReference type="InterPro" id="IPR029025">
    <property type="entry name" value="T3SS_substrate_exporter_C"/>
</dbReference>
<dbReference type="Proteomes" id="UP000677668">
    <property type="component" value="Chromosome 2"/>
</dbReference>
<dbReference type="SUPFAM" id="SSF160544">
    <property type="entry name" value="EscU C-terminal domain-like"/>
    <property type="match status" value="1"/>
</dbReference>
<protein>
    <submittedName>
        <fullName evidence="4">EscU/YscU/HrcU family type III secretion system export apparatus switch protein</fullName>
    </submittedName>
</protein>
<feature type="transmembrane region" description="Helical" evidence="3">
    <location>
        <begin position="95"/>
        <end position="119"/>
    </location>
</feature>
<evidence type="ECO:0000256" key="3">
    <source>
        <dbReference type="SAM" id="Phobius"/>
    </source>
</evidence>
<dbReference type="Gene3D" id="6.10.250.2080">
    <property type="match status" value="1"/>
</dbReference>
<reference evidence="4 5" key="1">
    <citation type="submission" date="2021-03" db="EMBL/GenBank/DDBJ databases">
        <title>Genomic and phenotypic characterization of Chloracidobacterium isolates provides evidence for multiple species.</title>
        <authorList>
            <person name="Saini M.K."/>
            <person name="Costas A.M.G."/>
            <person name="Tank M."/>
            <person name="Bryant D.A."/>
        </authorList>
    </citation>
    <scope>NUCLEOTIDE SEQUENCE [LARGE SCALE GENOMIC DNA]</scope>
    <source>
        <strain evidence="4 5">N</strain>
    </source>
</reference>
<dbReference type="PANTHER" id="PTHR30531">
    <property type="entry name" value="FLAGELLAR BIOSYNTHETIC PROTEIN FLHB"/>
    <property type="match status" value="1"/>
</dbReference>
<feature type="transmembrane region" description="Helical" evidence="3">
    <location>
        <begin position="188"/>
        <end position="214"/>
    </location>
</feature>
<comment type="similarity">
    <text evidence="1">Belongs to the type III secretion exporter family.</text>
</comment>
<evidence type="ECO:0000256" key="1">
    <source>
        <dbReference type="ARBA" id="ARBA00010690"/>
    </source>
</evidence>
<dbReference type="PRINTS" id="PR00950">
    <property type="entry name" value="TYPE3IMSPROT"/>
</dbReference>
<dbReference type="PANTHER" id="PTHR30531:SF14">
    <property type="entry name" value="SURFACE PRESENTATION OF ANTIGENS PROTEIN SPAS"/>
    <property type="match status" value="1"/>
</dbReference>
<accession>A0ABX8B3E1</accession>